<reference evidence="2 3" key="1">
    <citation type="submission" date="2012-05" db="EMBL/GenBank/DDBJ databases">
        <authorList>
            <person name="Weinstock G."/>
            <person name="Sodergren E."/>
            <person name="Lobos E.A."/>
            <person name="Fulton L."/>
            <person name="Fulton R."/>
            <person name="Courtney L."/>
            <person name="Fronick C."/>
            <person name="O'Laughlin M."/>
            <person name="Godfrey J."/>
            <person name="Wilson R.M."/>
            <person name="Miner T."/>
            <person name="Farmer C."/>
            <person name="Delehaunty K."/>
            <person name="Cordes M."/>
            <person name="Minx P."/>
            <person name="Tomlinson C."/>
            <person name="Chen J."/>
            <person name="Wollam A."/>
            <person name="Pepin K.H."/>
            <person name="Bhonagiri V."/>
            <person name="Zhang X."/>
            <person name="Suruliraj S."/>
            <person name="Warren W."/>
            <person name="Mitreva M."/>
            <person name="Mardis E.R."/>
            <person name="Wilson R.K."/>
        </authorList>
    </citation>
    <scope>NUCLEOTIDE SEQUENCE [LARGE SCALE GENOMIC DNA]</scope>
    <source>
        <strain evidence="2 3">F0055</strain>
    </source>
</reference>
<feature type="transmembrane region" description="Helical" evidence="1">
    <location>
        <begin position="37"/>
        <end position="61"/>
    </location>
</feature>
<feature type="transmembrane region" description="Helical" evidence="1">
    <location>
        <begin position="12"/>
        <end position="31"/>
    </location>
</feature>
<evidence type="ECO:0000256" key="1">
    <source>
        <dbReference type="SAM" id="Phobius"/>
    </source>
</evidence>
<dbReference type="EMBL" id="AMEP01000105">
    <property type="protein sequence ID" value="EKX99117.1"/>
    <property type="molecule type" value="Genomic_DNA"/>
</dbReference>
<keyword evidence="1" id="KW-1133">Transmembrane helix</keyword>
<keyword evidence="1" id="KW-0812">Transmembrane</keyword>
<sequence length="83" mass="10183">MKVVYGRRANTQTFIFILSFFIQEMPFHLFTSSLFKLLSICYFFNIREYFLFSFFVTNHFLQIAKNFRLFGQKTALKMQKHRF</sequence>
<evidence type="ECO:0000313" key="3">
    <source>
        <dbReference type="Proteomes" id="UP000010433"/>
    </source>
</evidence>
<gene>
    <name evidence="2" type="ORF">HMPREF9151_01811</name>
</gene>
<dbReference type="HOGENOM" id="CLU_2570973_0_0_10"/>
<keyword evidence="1" id="KW-0472">Membrane</keyword>
<organism evidence="2 3">
    <name type="scientific">Hoylesella saccharolytica F0055</name>
    <dbReference type="NCBI Taxonomy" id="1127699"/>
    <lineage>
        <taxon>Bacteria</taxon>
        <taxon>Pseudomonadati</taxon>
        <taxon>Bacteroidota</taxon>
        <taxon>Bacteroidia</taxon>
        <taxon>Bacteroidales</taxon>
        <taxon>Prevotellaceae</taxon>
        <taxon>Hoylesella</taxon>
    </lineage>
</organism>
<protein>
    <submittedName>
        <fullName evidence="2">Uncharacterized protein</fullName>
    </submittedName>
</protein>
<evidence type="ECO:0000313" key="2">
    <source>
        <dbReference type="EMBL" id="EKX99117.1"/>
    </source>
</evidence>
<dbReference type="STRING" id="1127699.HMPREF9151_01811"/>
<name>L1N6W4_9BACT</name>
<dbReference type="AlphaFoldDB" id="L1N6W4"/>
<comment type="caution">
    <text evidence="2">The sequence shown here is derived from an EMBL/GenBank/DDBJ whole genome shotgun (WGS) entry which is preliminary data.</text>
</comment>
<proteinExistence type="predicted"/>
<dbReference type="Proteomes" id="UP000010433">
    <property type="component" value="Unassembled WGS sequence"/>
</dbReference>
<accession>L1N6W4</accession>
<keyword evidence="3" id="KW-1185">Reference proteome</keyword>